<dbReference type="AlphaFoldDB" id="A0A9X3YKJ8"/>
<gene>
    <name evidence="3" type="ORF">OD750_016145</name>
</gene>
<evidence type="ECO:0000313" key="4">
    <source>
        <dbReference type="Proteomes" id="UP001139971"/>
    </source>
</evidence>
<dbReference type="RefSeq" id="WP_263541718.1">
    <property type="nucleotide sequence ID" value="NZ_JAOVZO020000018.1"/>
</dbReference>
<evidence type="ECO:0000256" key="1">
    <source>
        <dbReference type="SAM" id="MobiDB-lite"/>
    </source>
</evidence>
<reference evidence="3" key="1">
    <citation type="submission" date="2023-02" db="EMBL/GenBank/DDBJ databases">
        <title>Tahibacter soli sp. nov. isolated from soil.</title>
        <authorList>
            <person name="Baek J.H."/>
            <person name="Lee J.K."/>
            <person name="Choi D.G."/>
            <person name="Jeon C.O."/>
        </authorList>
    </citation>
    <scope>NUCLEOTIDE SEQUENCE</scope>
    <source>
        <strain evidence="3">BL</strain>
    </source>
</reference>
<keyword evidence="4" id="KW-1185">Reference proteome</keyword>
<sequence length="149" mass="15815">MIRHLLFLVICVMSANVQAASPPDRFDVTFVSLLPDGGVKRETRPLRADEIRSMGVFDSRDAVAKGLEDGAPPTPNPPINGAVPDHLMRIDLHLVLNGWTRDTAYGRSTPGGPWQLIHDLLRRGAGGPSTGGIGGDCPPGAGDNCVDLN</sequence>
<feature type="chain" id="PRO_5040806682" evidence="2">
    <location>
        <begin position="20"/>
        <end position="149"/>
    </location>
</feature>
<keyword evidence="2" id="KW-0732">Signal</keyword>
<protein>
    <submittedName>
        <fullName evidence="3">Uncharacterized protein</fullName>
    </submittedName>
</protein>
<evidence type="ECO:0000256" key="2">
    <source>
        <dbReference type="SAM" id="SignalP"/>
    </source>
</evidence>
<accession>A0A9X3YKJ8</accession>
<dbReference type="EMBL" id="JAOVZO020000018">
    <property type="protein sequence ID" value="MDC8014076.1"/>
    <property type="molecule type" value="Genomic_DNA"/>
</dbReference>
<evidence type="ECO:0000313" key="3">
    <source>
        <dbReference type="EMBL" id="MDC8014076.1"/>
    </source>
</evidence>
<feature type="signal peptide" evidence="2">
    <location>
        <begin position="1"/>
        <end position="19"/>
    </location>
</feature>
<organism evidence="3 4">
    <name type="scientific">Tahibacter soli</name>
    <dbReference type="NCBI Taxonomy" id="2983605"/>
    <lineage>
        <taxon>Bacteria</taxon>
        <taxon>Pseudomonadati</taxon>
        <taxon>Pseudomonadota</taxon>
        <taxon>Gammaproteobacteria</taxon>
        <taxon>Lysobacterales</taxon>
        <taxon>Rhodanobacteraceae</taxon>
        <taxon>Tahibacter</taxon>
    </lineage>
</organism>
<proteinExistence type="predicted"/>
<feature type="region of interest" description="Disordered" evidence="1">
    <location>
        <begin position="129"/>
        <end position="149"/>
    </location>
</feature>
<name>A0A9X3YKJ8_9GAMM</name>
<comment type="caution">
    <text evidence="3">The sequence shown here is derived from an EMBL/GenBank/DDBJ whole genome shotgun (WGS) entry which is preliminary data.</text>
</comment>
<dbReference type="Proteomes" id="UP001139971">
    <property type="component" value="Unassembled WGS sequence"/>
</dbReference>